<sequence>MSSMSYDRNLLHPLHPALPPRRKAPKHRHATPSGPWPFLDLTDEVDQSQLIDPPPQPTFDDHEPTSSWQNYPASKFPNWTLSQQTKSGLAKLINRRHPMPESCKVYSLDISAEEDHVVFHADTLEGKVVKSGPLAAQAVRESTDSFWNALSEKAPPETRVRALFVDNLNGPVLQMLGSKFHIEPFFFTSSVNSIPSRYQEQVRPGQGDHVTLILSFIRSLPSSSSAFPSPNSSFMSNDVLQSSFQMQAPIIDIEAPLVLQSDPSKLLVLDILSLHVIRKKYAPSSESESDPTSGATPPLNRQESGQSTFQSPSAGGISTIISYHSPSQPPFSTTSADFLHKRLLSAGRSVYWSNIFSSTVPSGDPTFVTLSLLWIALYSWDETMDILLREVAFLEAETLSALPNSNSDDREDAHARTLILTHQLHVVRAHLLNYESLLEDFRKTVDFLLKTVNPGLVRPWNAFSSPSRVGTMPGAGAGAGGGGGSGSGSGDESETDGSRTGARPRGSSVTAGPSQYPQNLRSMLPRRAGEAPTIAVAARDALGHVMFREEEAEQAALFNNMNNMTRDSLSTLSSGSTADTAAPLRPKLNMDTNAGRESRDLESESYERLLDKEGKNLLNGIDRLEMTRDMLNNRLGNVMELVMRGGGHETKRSDKKLFYVQAFNSINIEDSRRMKNLAEAAGRDSAVMKQISWITMIFLPASFIAAVFGMNVKELVDDAHGEISHFLEAVIPLTAVTVYIMMLQYGVNKRRSQSKLVPLDVLSFVRVAPMSVWRRVWNVLGWPMQVFMSELSPWNWSSRSESGSNVDTKKTNNASDQWELLVARAGAVAVGGRLGYHLVLGRVWGQRFDKR</sequence>
<feature type="compositionally biased region" description="Basic and acidic residues" evidence="5">
    <location>
        <begin position="594"/>
        <end position="605"/>
    </location>
</feature>
<feature type="compositionally biased region" description="Gly residues" evidence="5">
    <location>
        <begin position="473"/>
        <end position="489"/>
    </location>
</feature>
<feature type="compositionally biased region" description="Polar residues" evidence="5">
    <location>
        <begin position="568"/>
        <end position="579"/>
    </location>
</feature>
<dbReference type="PANTHER" id="PTHR46494">
    <property type="entry name" value="CORA FAMILY METAL ION TRANSPORTER (EUROFUNG)"/>
    <property type="match status" value="1"/>
</dbReference>
<comment type="caution">
    <text evidence="7">The sequence shown here is derived from an EMBL/GenBank/DDBJ whole genome shotgun (WGS) entry which is preliminary data.</text>
</comment>
<dbReference type="GO" id="GO:0050897">
    <property type="term" value="F:cobalt ion binding"/>
    <property type="evidence" value="ECO:0007669"/>
    <property type="project" value="TreeGrafter"/>
</dbReference>
<dbReference type="GO" id="GO:0015087">
    <property type="term" value="F:cobalt ion transmembrane transporter activity"/>
    <property type="evidence" value="ECO:0007669"/>
    <property type="project" value="TreeGrafter"/>
</dbReference>
<evidence type="ECO:0000256" key="1">
    <source>
        <dbReference type="ARBA" id="ARBA00004651"/>
    </source>
</evidence>
<keyword evidence="8" id="KW-1185">Reference proteome</keyword>
<protein>
    <submittedName>
        <fullName evidence="7">Uncharacterized protein</fullName>
    </submittedName>
</protein>
<dbReference type="SUPFAM" id="SSF144083">
    <property type="entry name" value="Magnesium transport protein CorA, transmembrane region"/>
    <property type="match status" value="1"/>
</dbReference>
<feature type="compositionally biased region" description="Polar residues" evidence="5">
    <location>
        <begin position="507"/>
        <end position="520"/>
    </location>
</feature>
<dbReference type="Proteomes" id="UP000518752">
    <property type="component" value="Unassembled WGS sequence"/>
</dbReference>
<evidence type="ECO:0000256" key="6">
    <source>
        <dbReference type="SAM" id="Phobius"/>
    </source>
</evidence>
<evidence type="ECO:0000256" key="4">
    <source>
        <dbReference type="ARBA" id="ARBA00023136"/>
    </source>
</evidence>
<organism evidence="7 8">
    <name type="scientific">Collybiopsis confluens</name>
    <dbReference type="NCBI Taxonomy" id="2823264"/>
    <lineage>
        <taxon>Eukaryota</taxon>
        <taxon>Fungi</taxon>
        <taxon>Dikarya</taxon>
        <taxon>Basidiomycota</taxon>
        <taxon>Agaricomycotina</taxon>
        <taxon>Agaricomycetes</taxon>
        <taxon>Agaricomycetidae</taxon>
        <taxon>Agaricales</taxon>
        <taxon>Marasmiineae</taxon>
        <taxon>Omphalotaceae</taxon>
        <taxon>Collybiopsis</taxon>
    </lineage>
</organism>
<dbReference type="InterPro" id="IPR002523">
    <property type="entry name" value="MgTranspt_CorA/ZnTranspt_ZntB"/>
</dbReference>
<feature type="region of interest" description="Disordered" evidence="5">
    <location>
        <begin position="48"/>
        <end position="67"/>
    </location>
</feature>
<dbReference type="AlphaFoldDB" id="A0A8H5ME63"/>
<feature type="transmembrane region" description="Helical" evidence="6">
    <location>
        <begin position="729"/>
        <end position="747"/>
    </location>
</feature>
<reference evidence="7 8" key="1">
    <citation type="journal article" date="2020" name="ISME J.">
        <title>Uncovering the hidden diversity of litter-decomposition mechanisms in mushroom-forming fungi.</title>
        <authorList>
            <person name="Floudas D."/>
            <person name="Bentzer J."/>
            <person name="Ahren D."/>
            <person name="Johansson T."/>
            <person name="Persson P."/>
            <person name="Tunlid A."/>
        </authorList>
    </citation>
    <scope>NUCLEOTIDE SEQUENCE [LARGE SCALE GENOMIC DNA]</scope>
    <source>
        <strain evidence="7 8">CBS 406.79</strain>
    </source>
</reference>
<dbReference type="Gene3D" id="1.20.58.340">
    <property type="entry name" value="Magnesium transport protein CorA, transmembrane region"/>
    <property type="match status" value="1"/>
</dbReference>
<feature type="region of interest" description="Disordered" evidence="5">
    <location>
        <begin position="283"/>
        <end position="313"/>
    </location>
</feature>
<feature type="region of interest" description="Disordered" evidence="5">
    <location>
        <begin position="568"/>
        <end position="605"/>
    </location>
</feature>
<dbReference type="GO" id="GO:0005886">
    <property type="term" value="C:plasma membrane"/>
    <property type="evidence" value="ECO:0007669"/>
    <property type="project" value="UniProtKB-SubCell"/>
</dbReference>
<evidence type="ECO:0000256" key="2">
    <source>
        <dbReference type="ARBA" id="ARBA00022692"/>
    </source>
</evidence>
<evidence type="ECO:0000256" key="3">
    <source>
        <dbReference type="ARBA" id="ARBA00022989"/>
    </source>
</evidence>
<dbReference type="GO" id="GO:0000287">
    <property type="term" value="F:magnesium ion binding"/>
    <property type="evidence" value="ECO:0007669"/>
    <property type="project" value="TreeGrafter"/>
</dbReference>
<feature type="region of interest" description="Disordered" evidence="5">
    <location>
        <begin position="1"/>
        <end position="39"/>
    </location>
</feature>
<dbReference type="Pfam" id="PF01544">
    <property type="entry name" value="CorA"/>
    <property type="match status" value="1"/>
</dbReference>
<dbReference type="PANTHER" id="PTHR46494:SF1">
    <property type="entry name" value="CORA FAMILY METAL ION TRANSPORTER (EUROFUNG)"/>
    <property type="match status" value="1"/>
</dbReference>
<keyword evidence="4 6" id="KW-0472">Membrane</keyword>
<comment type="subcellular location">
    <subcellularLocation>
        <location evidence="1">Cell membrane</location>
        <topology evidence="1">Multi-pass membrane protein</topology>
    </subcellularLocation>
</comment>
<gene>
    <name evidence="7" type="ORF">D9757_003021</name>
</gene>
<dbReference type="InterPro" id="IPR045863">
    <property type="entry name" value="CorA_TM1_TM2"/>
</dbReference>
<feature type="transmembrane region" description="Helical" evidence="6">
    <location>
        <begin position="691"/>
        <end position="709"/>
    </location>
</feature>
<evidence type="ECO:0000256" key="5">
    <source>
        <dbReference type="SAM" id="MobiDB-lite"/>
    </source>
</evidence>
<feature type="compositionally biased region" description="Basic residues" evidence="5">
    <location>
        <begin position="20"/>
        <end position="30"/>
    </location>
</feature>
<keyword evidence="3 6" id="KW-1133">Transmembrane helix</keyword>
<proteinExistence type="predicted"/>
<evidence type="ECO:0000313" key="8">
    <source>
        <dbReference type="Proteomes" id="UP000518752"/>
    </source>
</evidence>
<dbReference type="EMBL" id="JAACJN010000011">
    <property type="protein sequence ID" value="KAF5391130.1"/>
    <property type="molecule type" value="Genomic_DNA"/>
</dbReference>
<accession>A0A8H5ME63</accession>
<name>A0A8H5ME63_9AGAR</name>
<keyword evidence="2 6" id="KW-0812">Transmembrane</keyword>
<feature type="region of interest" description="Disordered" evidence="5">
    <location>
        <begin position="468"/>
        <end position="520"/>
    </location>
</feature>
<evidence type="ECO:0000313" key="7">
    <source>
        <dbReference type="EMBL" id="KAF5391130.1"/>
    </source>
</evidence>
<dbReference type="OrthoDB" id="3231000at2759"/>
<feature type="compositionally biased region" description="Polar residues" evidence="5">
    <location>
        <begin position="284"/>
        <end position="313"/>
    </location>
</feature>
<dbReference type="GO" id="GO:0015095">
    <property type="term" value="F:magnesium ion transmembrane transporter activity"/>
    <property type="evidence" value="ECO:0007669"/>
    <property type="project" value="TreeGrafter"/>
</dbReference>